<protein>
    <submittedName>
        <fullName evidence="2">Uncharacterized protein</fullName>
    </submittedName>
</protein>
<keyword evidence="1" id="KW-0812">Transmembrane</keyword>
<proteinExistence type="predicted"/>
<accession>A0A6V7UDY7</accession>
<name>A0A6V7UDY7_MELEN</name>
<comment type="caution">
    <text evidence="2">The sequence shown here is derived from an EMBL/GenBank/DDBJ whole genome shotgun (WGS) entry which is preliminary data.</text>
</comment>
<keyword evidence="1" id="KW-1133">Transmembrane helix</keyword>
<dbReference type="Proteomes" id="UP000580250">
    <property type="component" value="Unassembled WGS sequence"/>
</dbReference>
<feature type="transmembrane region" description="Helical" evidence="1">
    <location>
        <begin position="12"/>
        <end position="33"/>
    </location>
</feature>
<dbReference type="AlphaFoldDB" id="A0A6V7UDY7"/>
<reference evidence="2 3" key="1">
    <citation type="submission" date="2020-08" db="EMBL/GenBank/DDBJ databases">
        <authorList>
            <person name="Koutsovoulos G."/>
            <person name="Danchin GJ E."/>
        </authorList>
    </citation>
    <scope>NUCLEOTIDE SEQUENCE [LARGE SCALE GENOMIC DNA]</scope>
</reference>
<keyword evidence="1" id="KW-0472">Membrane</keyword>
<organism evidence="2 3">
    <name type="scientific">Meloidogyne enterolobii</name>
    <name type="common">Root-knot nematode worm</name>
    <name type="synonym">Meloidogyne mayaguensis</name>
    <dbReference type="NCBI Taxonomy" id="390850"/>
    <lineage>
        <taxon>Eukaryota</taxon>
        <taxon>Metazoa</taxon>
        <taxon>Ecdysozoa</taxon>
        <taxon>Nematoda</taxon>
        <taxon>Chromadorea</taxon>
        <taxon>Rhabditida</taxon>
        <taxon>Tylenchina</taxon>
        <taxon>Tylenchomorpha</taxon>
        <taxon>Tylenchoidea</taxon>
        <taxon>Meloidogynidae</taxon>
        <taxon>Meloidogyninae</taxon>
        <taxon>Meloidogyne</taxon>
    </lineage>
</organism>
<gene>
    <name evidence="2" type="ORF">MENT_LOCUS11624</name>
</gene>
<evidence type="ECO:0000256" key="1">
    <source>
        <dbReference type="SAM" id="Phobius"/>
    </source>
</evidence>
<feature type="transmembrane region" description="Helical" evidence="1">
    <location>
        <begin position="39"/>
        <end position="59"/>
    </location>
</feature>
<dbReference type="EMBL" id="CAJEWN010000057">
    <property type="protein sequence ID" value="CAD2154788.1"/>
    <property type="molecule type" value="Genomic_DNA"/>
</dbReference>
<evidence type="ECO:0000313" key="3">
    <source>
        <dbReference type="Proteomes" id="UP000580250"/>
    </source>
</evidence>
<evidence type="ECO:0000313" key="2">
    <source>
        <dbReference type="EMBL" id="CAD2154788.1"/>
    </source>
</evidence>
<sequence length="63" mass="7643">MINKNSKLLNSLLYRILKIIRVIIFFLLFFYFIRVFKYLLINGIFLFYIINGFVAGNFVRMVQ</sequence>